<dbReference type="InterPro" id="IPR012349">
    <property type="entry name" value="Split_barrel_FMN-bd"/>
</dbReference>
<gene>
    <name evidence="1" type="ORF">S01H1_52096</name>
</gene>
<name>X0WWC9_9ZZZZ</name>
<organism evidence="1">
    <name type="scientific">marine sediment metagenome</name>
    <dbReference type="NCBI Taxonomy" id="412755"/>
    <lineage>
        <taxon>unclassified sequences</taxon>
        <taxon>metagenomes</taxon>
        <taxon>ecological metagenomes</taxon>
    </lineage>
</organism>
<reference evidence="1" key="1">
    <citation type="journal article" date="2014" name="Front. Microbiol.">
        <title>High frequency of phylogenetically diverse reductive dehalogenase-homologous genes in deep subseafloor sedimentary metagenomes.</title>
        <authorList>
            <person name="Kawai M."/>
            <person name="Futagami T."/>
            <person name="Toyoda A."/>
            <person name="Takaki Y."/>
            <person name="Nishi S."/>
            <person name="Hori S."/>
            <person name="Arai W."/>
            <person name="Tsubouchi T."/>
            <person name="Morono Y."/>
            <person name="Uchiyama I."/>
            <person name="Ito T."/>
            <person name="Fujiyama A."/>
            <person name="Inagaki F."/>
            <person name="Takami H."/>
        </authorList>
    </citation>
    <scope>NUCLEOTIDE SEQUENCE</scope>
    <source>
        <strain evidence="1">Expedition CK06-06</strain>
    </source>
</reference>
<dbReference type="SUPFAM" id="SSF50475">
    <property type="entry name" value="FMN-binding split barrel"/>
    <property type="match status" value="1"/>
</dbReference>
<dbReference type="EMBL" id="BARS01033655">
    <property type="protein sequence ID" value="GAG27492.1"/>
    <property type="molecule type" value="Genomic_DNA"/>
</dbReference>
<evidence type="ECO:0008006" key="2">
    <source>
        <dbReference type="Google" id="ProtNLM"/>
    </source>
</evidence>
<dbReference type="AlphaFoldDB" id="X0WWC9"/>
<feature type="non-terminal residue" evidence="1">
    <location>
        <position position="1"/>
    </location>
</feature>
<sequence>AKQGKKVDFIKRNNRVCFEVDEWEKGSANVDESFASVICYGTATLREDIEARREFFRVLRGQEPSDEQLGRMESYIGIIQIEDMTGRRSATFSL</sequence>
<evidence type="ECO:0000313" key="1">
    <source>
        <dbReference type="EMBL" id="GAG27492.1"/>
    </source>
</evidence>
<protein>
    <recommendedName>
        <fullName evidence="2">Pyridoxamine 5'-phosphate oxidase putative domain-containing protein</fullName>
    </recommendedName>
</protein>
<comment type="caution">
    <text evidence="1">The sequence shown here is derived from an EMBL/GenBank/DDBJ whole genome shotgun (WGS) entry which is preliminary data.</text>
</comment>
<accession>X0WWC9</accession>
<dbReference type="Gene3D" id="2.30.110.10">
    <property type="entry name" value="Electron Transport, Fmn-binding Protein, Chain A"/>
    <property type="match status" value="1"/>
</dbReference>
<proteinExistence type="predicted"/>